<name>A0A316UXY6_9BASI</name>
<dbReference type="PANTHER" id="PTHR38048:SF1">
    <property type="entry name" value="HEMERYTHRIN-LIKE DOMAIN-CONTAINING PROTEIN"/>
    <property type="match status" value="1"/>
</dbReference>
<organism evidence="4 5">
    <name type="scientific">Jaminaea rosea</name>
    <dbReference type="NCBI Taxonomy" id="1569628"/>
    <lineage>
        <taxon>Eukaryota</taxon>
        <taxon>Fungi</taxon>
        <taxon>Dikarya</taxon>
        <taxon>Basidiomycota</taxon>
        <taxon>Ustilaginomycotina</taxon>
        <taxon>Exobasidiomycetes</taxon>
        <taxon>Microstromatales</taxon>
        <taxon>Microstromatales incertae sedis</taxon>
        <taxon>Jaminaea</taxon>
    </lineage>
</organism>
<evidence type="ECO:0000259" key="3">
    <source>
        <dbReference type="Pfam" id="PF01814"/>
    </source>
</evidence>
<protein>
    <recommendedName>
        <fullName evidence="3">Hemerythrin-like domain-containing protein</fullName>
    </recommendedName>
</protein>
<evidence type="ECO:0000256" key="2">
    <source>
        <dbReference type="SAM" id="Phobius"/>
    </source>
</evidence>
<keyword evidence="5" id="KW-1185">Reference proteome</keyword>
<dbReference type="AlphaFoldDB" id="A0A316UXY6"/>
<reference evidence="4 5" key="1">
    <citation type="journal article" date="2018" name="Mol. Biol. Evol.">
        <title>Broad Genomic Sampling Reveals a Smut Pathogenic Ancestry of the Fungal Clade Ustilaginomycotina.</title>
        <authorList>
            <person name="Kijpornyongpan T."/>
            <person name="Mondo S.J."/>
            <person name="Barry K."/>
            <person name="Sandor L."/>
            <person name="Lee J."/>
            <person name="Lipzen A."/>
            <person name="Pangilinan J."/>
            <person name="LaButti K."/>
            <person name="Hainaut M."/>
            <person name="Henrissat B."/>
            <person name="Grigoriev I.V."/>
            <person name="Spatafora J.W."/>
            <person name="Aime M.C."/>
        </authorList>
    </citation>
    <scope>NUCLEOTIDE SEQUENCE [LARGE SCALE GENOMIC DNA]</scope>
    <source>
        <strain evidence="4 5">MCA 5214</strain>
    </source>
</reference>
<feature type="region of interest" description="Disordered" evidence="1">
    <location>
        <begin position="1"/>
        <end position="21"/>
    </location>
</feature>
<gene>
    <name evidence="4" type="ORF">BDZ90DRAFT_230694</name>
</gene>
<evidence type="ECO:0000256" key="1">
    <source>
        <dbReference type="SAM" id="MobiDB-lite"/>
    </source>
</evidence>
<dbReference type="OrthoDB" id="10044044at2759"/>
<accession>A0A316UXY6</accession>
<sequence>MRDGRRRRRLIPFTRHPSSPASSSIVARISNLSLLLFAAIIIILASLTARLRPIQLLRLSSLHLRPTPSPLAPAHRPLITMPRSRGDPYSYLYERMLPFHANFRRTIAMIQHTLPQTQTLPKRDLERFLAMGVQLVHHLEMHHSIEEAHIFPVLATKMPDFGASATHVHEHEVMHAALEAFGGELMATHRRLTGSQGKKAEAEGCGQALQREEEEGRKAWPRSVYDGEKVANLTQTLAEALLPHLEAEEASISAKSMRAAGWTEEEVLRIPI</sequence>
<dbReference type="STRING" id="1569628.A0A316UXY6"/>
<dbReference type="Proteomes" id="UP000245884">
    <property type="component" value="Unassembled WGS sequence"/>
</dbReference>
<feature type="compositionally biased region" description="Basic residues" evidence="1">
    <location>
        <begin position="1"/>
        <end position="10"/>
    </location>
</feature>
<evidence type="ECO:0000313" key="4">
    <source>
        <dbReference type="EMBL" id="PWN29854.1"/>
    </source>
</evidence>
<dbReference type="Pfam" id="PF01814">
    <property type="entry name" value="Hemerythrin"/>
    <property type="match status" value="1"/>
</dbReference>
<dbReference type="PANTHER" id="PTHR38048">
    <property type="entry name" value="EXPRESSED PROTEIN"/>
    <property type="match status" value="1"/>
</dbReference>
<keyword evidence="2" id="KW-0472">Membrane</keyword>
<dbReference type="InterPro" id="IPR053206">
    <property type="entry name" value="Dimeric_xanthone_biosynth"/>
</dbReference>
<dbReference type="Gene3D" id="1.20.120.520">
    <property type="entry name" value="nmb1532 protein domain like"/>
    <property type="match status" value="1"/>
</dbReference>
<keyword evidence="2" id="KW-1133">Transmembrane helix</keyword>
<feature type="domain" description="Hemerythrin-like" evidence="3">
    <location>
        <begin position="93"/>
        <end position="250"/>
    </location>
</feature>
<dbReference type="RefSeq" id="XP_025364466.1">
    <property type="nucleotide sequence ID" value="XM_025505574.1"/>
</dbReference>
<feature type="transmembrane region" description="Helical" evidence="2">
    <location>
        <begin position="32"/>
        <end position="51"/>
    </location>
</feature>
<evidence type="ECO:0000313" key="5">
    <source>
        <dbReference type="Proteomes" id="UP000245884"/>
    </source>
</evidence>
<proteinExistence type="predicted"/>
<dbReference type="GeneID" id="37027397"/>
<dbReference type="InterPro" id="IPR012312">
    <property type="entry name" value="Hemerythrin-like"/>
</dbReference>
<keyword evidence="2" id="KW-0812">Transmembrane</keyword>
<dbReference type="EMBL" id="KZ819663">
    <property type="protein sequence ID" value="PWN29854.1"/>
    <property type="molecule type" value="Genomic_DNA"/>
</dbReference>